<dbReference type="RefSeq" id="YP_009801683.1">
    <property type="nucleotide sequence ID" value="NC_047974.1"/>
</dbReference>
<keyword evidence="2" id="KW-1185">Reference proteome</keyword>
<sequence length="77" mass="9151">MRLDRPLQYRKAREGIEPADALTQNDRDVLITNLLRTSRDVHEIARITRCTPYTIDRICRRLRREHAERLLTHKTAA</sequence>
<evidence type="ECO:0000313" key="1">
    <source>
        <dbReference type="EMBL" id="AWN03657.1"/>
    </source>
</evidence>
<dbReference type="EMBL" id="MH153804">
    <property type="protein sequence ID" value="AWN03657.1"/>
    <property type="molecule type" value="Genomic_DNA"/>
</dbReference>
<name>A0A2U8UJ30_9CAUD</name>
<dbReference type="Proteomes" id="UP000246975">
    <property type="component" value="Segment"/>
</dbReference>
<organism evidence="1 2">
    <name type="scientific">Gordonia phage Jace</name>
    <dbReference type="NCBI Taxonomy" id="2182360"/>
    <lineage>
        <taxon>Viruses</taxon>
        <taxon>Duplodnaviria</taxon>
        <taxon>Heunggongvirae</taxon>
        <taxon>Uroviricota</taxon>
        <taxon>Caudoviricetes</taxon>
        <taxon>Jacevirus</taxon>
        <taxon>Jacevirus jace</taxon>
    </lineage>
</organism>
<reference evidence="1 2" key="1">
    <citation type="submission" date="2018-03" db="EMBL/GenBank/DDBJ databases">
        <authorList>
            <person name="Garlena R.A."/>
            <person name="Russell D.A."/>
            <person name="Pope W.H."/>
            <person name="Jacobs-Sera D."/>
            <person name="Hatfull G.F."/>
        </authorList>
    </citation>
    <scope>NUCLEOTIDE SEQUENCE [LARGE SCALE GENOMIC DNA]</scope>
</reference>
<protein>
    <submittedName>
        <fullName evidence="1">Helix-turn-helix DNA binding protein</fullName>
    </submittedName>
</protein>
<accession>A0A2U8UJ30</accession>
<evidence type="ECO:0000313" key="2">
    <source>
        <dbReference type="Proteomes" id="UP000246975"/>
    </source>
</evidence>
<dbReference type="GeneID" id="54992201"/>
<proteinExistence type="predicted"/>
<dbReference type="KEGG" id="vg:54992201"/>
<gene>
    <name evidence="1" type="primary">37</name>
    <name evidence="1" type="ORF">PBI_JACE_37</name>
</gene>